<keyword evidence="1" id="KW-1133">Transmembrane helix</keyword>
<name>A0A8H5M5F2_9AGAR</name>
<reference evidence="2 3" key="1">
    <citation type="journal article" date="2020" name="ISME J.">
        <title>Uncovering the hidden diversity of litter-decomposition mechanisms in mushroom-forming fungi.</title>
        <authorList>
            <person name="Floudas D."/>
            <person name="Bentzer J."/>
            <person name="Ahren D."/>
            <person name="Johansson T."/>
            <person name="Persson P."/>
            <person name="Tunlid A."/>
        </authorList>
    </citation>
    <scope>NUCLEOTIDE SEQUENCE [LARGE SCALE GENOMIC DNA]</scope>
    <source>
        <strain evidence="2 3">CBS 661.87</strain>
    </source>
</reference>
<evidence type="ECO:0000313" key="2">
    <source>
        <dbReference type="EMBL" id="KAF5381369.1"/>
    </source>
</evidence>
<dbReference type="OrthoDB" id="2850724at2759"/>
<sequence>MLRRTLVRQQMGANANRFMGGAGPRGNNNNIILGVAALTALTSLAYWWGYRDVENRHKNDGSRKEVIGEIIPQL</sequence>
<comment type="caution">
    <text evidence="2">The sequence shown here is derived from an EMBL/GenBank/DDBJ whole genome shotgun (WGS) entry which is preliminary data.</text>
</comment>
<protein>
    <submittedName>
        <fullName evidence="2">Uncharacterized protein</fullName>
    </submittedName>
</protein>
<dbReference type="AlphaFoldDB" id="A0A8H5M5F2"/>
<accession>A0A8H5M5F2</accession>
<feature type="transmembrane region" description="Helical" evidence="1">
    <location>
        <begin position="31"/>
        <end position="49"/>
    </location>
</feature>
<evidence type="ECO:0000256" key="1">
    <source>
        <dbReference type="SAM" id="Phobius"/>
    </source>
</evidence>
<gene>
    <name evidence="2" type="ORF">D9615_008307</name>
</gene>
<dbReference type="Proteomes" id="UP000565441">
    <property type="component" value="Unassembled WGS sequence"/>
</dbReference>
<keyword evidence="3" id="KW-1185">Reference proteome</keyword>
<keyword evidence="1" id="KW-0812">Transmembrane</keyword>
<keyword evidence="1" id="KW-0472">Membrane</keyword>
<dbReference type="EMBL" id="JAACJP010000011">
    <property type="protein sequence ID" value="KAF5381369.1"/>
    <property type="molecule type" value="Genomic_DNA"/>
</dbReference>
<evidence type="ECO:0000313" key="3">
    <source>
        <dbReference type="Proteomes" id="UP000565441"/>
    </source>
</evidence>
<proteinExistence type="predicted"/>
<organism evidence="2 3">
    <name type="scientific">Tricholomella constricta</name>
    <dbReference type="NCBI Taxonomy" id="117010"/>
    <lineage>
        <taxon>Eukaryota</taxon>
        <taxon>Fungi</taxon>
        <taxon>Dikarya</taxon>
        <taxon>Basidiomycota</taxon>
        <taxon>Agaricomycotina</taxon>
        <taxon>Agaricomycetes</taxon>
        <taxon>Agaricomycetidae</taxon>
        <taxon>Agaricales</taxon>
        <taxon>Tricholomatineae</taxon>
        <taxon>Lyophyllaceae</taxon>
        <taxon>Tricholomella</taxon>
    </lineage>
</organism>